<sequence length="236" mass="27052">MNKFMKINRKGKVMNYLKSIINSLHLQKHVENKPDRVVLYNALSTITNFIFAVFKLIIGLIFFSLWFLIFGSYYMVLFAIRVYFLHKYTKVRKSDLSRSERLVIENNCLREGGALYSLLGMTFTAFSCYMLFYGQEQKYNQSLVLLIALMGFTKIISSVVGWVKSRNFKSPIILFLKSLNIADGLVAIVFTQYSLLSMERSSSATSATGLFGIGIGICLIFVGFFIIFKSLKYKQI</sequence>
<keyword evidence="1" id="KW-1133">Transmembrane helix</keyword>
<feature type="transmembrane region" description="Helical" evidence="1">
    <location>
        <begin position="114"/>
        <end position="132"/>
    </location>
</feature>
<evidence type="ECO:0000313" key="2">
    <source>
        <dbReference type="EMBL" id="EAV39634.1"/>
    </source>
</evidence>
<keyword evidence="1" id="KW-0472">Membrane</keyword>
<proteinExistence type="predicted"/>
<feature type="transmembrane region" description="Helical" evidence="1">
    <location>
        <begin position="37"/>
        <end position="58"/>
    </location>
</feature>
<protein>
    <submittedName>
        <fullName evidence="2">Uncharacterized protein</fullName>
    </submittedName>
</protein>
<feature type="transmembrane region" description="Helical" evidence="1">
    <location>
        <begin position="207"/>
        <end position="228"/>
    </location>
</feature>
<organism evidence="2 3">
    <name type="scientific">Oenococcus oeni ATCC BAA-1163</name>
    <dbReference type="NCBI Taxonomy" id="379360"/>
    <lineage>
        <taxon>Bacteria</taxon>
        <taxon>Bacillati</taxon>
        <taxon>Bacillota</taxon>
        <taxon>Bacilli</taxon>
        <taxon>Lactobacillales</taxon>
        <taxon>Lactobacillaceae</taxon>
        <taxon>Oenococcus</taxon>
    </lineage>
</organism>
<dbReference type="Proteomes" id="UP000003346">
    <property type="component" value="Unassembled WGS sequence"/>
</dbReference>
<feature type="transmembrane region" description="Helical" evidence="1">
    <location>
        <begin position="144"/>
        <end position="163"/>
    </location>
</feature>
<evidence type="ECO:0000256" key="1">
    <source>
        <dbReference type="SAM" id="Phobius"/>
    </source>
</evidence>
<dbReference type="AlphaFoldDB" id="A0NIP2"/>
<dbReference type="HOGENOM" id="CLU_102530_0_0_9"/>
<keyword evidence="1" id="KW-0812">Transmembrane</keyword>
<dbReference type="EMBL" id="AAUV01000046">
    <property type="protein sequence ID" value="EAV39634.1"/>
    <property type="molecule type" value="Genomic_DNA"/>
</dbReference>
<reference evidence="2 3" key="1">
    <citation type="submission" date="2006-11" db="EMBL/GenBank/DDBJ databases">
        <authorList>
            <consortium name="Laboratoire de Microbiologie (Universite Bourgogne)"/>
            <consortium name="GENOME Express"/>
            <consortium name="UMR Oenologie Ampelologie (Universite Bordeaux 2)"/>
            <person name="Guzzo J."/>
        </authorList>
    </citation>
    <scope>NUCLEOTIDE SEQUENCE [LARGE SCALE GENOMIC DNA]</scope>
    <source>
        <strain evidence="2 3">ATCC BAA-1163</strain>
    </source>
</reference>
<name>A0NIP2_OENOE</name>
<feature type="transmembrane region" description="Helical" evidence="1">
    <location>
        <begin position="64"/>
        <end position="84"/>
    </location>
</feature>
<comment type="caution">
    <text evidence="2">The sequence shown here is derived from an EMBL/GenBank/DDBJ whole genome shotgun (WGS) entry which is preliminary data.</text>
</comment>
<evidence type="ECO:0000313" key="3">
    <source>
        <dbReference type="Proteomes" id="UP000003346"/>
    </source>
</evidence>
<feature type="transmembrane region" description="Helical" evidence="1">
    <location>
        <begin position="175"/>
        <end position="195"/>
    </location>
</feature>
<accession>A0NIP2</accession>
<gene>
    <name evidence="2" type="ORF">OENOO_51014</name>
</gene>